<sequence>MKVSRNEMITALSRAYEGAGHHIGDYDDASQMITWSHMCGLGGFDDIELPPLGSKGDATPRLLFETSDLAVINAGGADVCEHGILAANLAFSKAQKSGFAIVQLEKCLYPKLILHCLSLIAQKGVYVAAYWMDNFGSHGVSFERGAIFPNYWVTEKEQCDSQSDYSTVTIICTTSPAFLADAIGHQAEHPELRHVDYSAIQLSANYMEALEKGISVEQNSWGALNMAAWPILVPDSKQSRAGAGPGD</sequence>
<evidence type="ECO:0000313" key="1">
    <source>
        <dbReference type="EMBL" id="KLN59271.1"/>
    </source>
</evidence>
<accession>A0A0H2MAR0</accession>
<dbReference type="GO" id="GO:0016491">
    <property type="term" value="F:oxidoreductase activity"/>
    <property type="evidence" value="ECO:0007669"/>
    <property type="project" value="InterPro"/>
</dbReference>
<dbReference type="RefSeq" id="WP_047765684.1">
    <property type="nucleotide sequence ID" value="NZ_LAQL01000017.1"/>
</dbReference>
<dbReference type="InterPro" id="IPR022201">
    <property type="entry name" value="DUF3726"/>
</dbReference>
<name>A0A0H2MAR0_9PROT</name>
<dbReference type="SUPFAM" id="SSF89733">
    <property type="entry name" value="L-sulfolactate dehydrogenase-like"/>
    <property type="match status" value="1"/>
</dbReference>
<keyword evidence="2" id="KW-1185">Reference proteome</keyword>
<protein>
    <recommendedName>
        <fullName evidence="3">DUF3726 domain-containing protein</fullName>
    </recommendedName>
</protein>
<dbReference type="EMBL" id="LAQL01000017">
    <property type="protein sequence ID" value="KLN59271.1"/>
    <property type="molecule type" value="Genomic_DNA"/>
</dbReference>
<proteinExistence type="predicted"/>
<reference evidence="1 2" key="1">
    <citation type="submission" date="2015-03" db="EMBL/GenBank/DDBJ databases">
        <title>Genome Sequence of Kiloniella spongiae MEBiC09566, isolated from a marine sponge.</title>
        <authorList>
            <person name="Shao Z."/>
            <person name="Wang L."/>
            <person name="Li X."/>
        </authorList>
    </citation>
    <scope>NUCLEOTIDE SEQUENCE [LARGE SCALE GENOMIC DNA]</scope>
    <source>
        <strain evidence="1 2">MEBiC09566</strain>
    </source>
</reference>
<dbReference type="OrthoDB" id="7824989at2"/>
<dbReference type="AlphaFoldDB" id="A0A0H2MAR0"/>
<evidence type="ECO:0008006" key="3">
    <source>
        <dbReference type="Google" id="ProtNLM"/>
    </source>
</evidence>
<dbReference type="STRING" id="1489064.WH96_18315"/>
<dbReference type="Proteomes" id="UP000035444">
    <property type="component" value="Unassembled WGS sequence"/>
</dbReference>
<comment type="caution">
    <text evidence="1">The sequence shown here is derived from an EMBL/GenBank/DDBJ whole genome shotgun (WGS) entry which is preliminary data.</text>
</comment>
<evidence type="ECO:0000313" key="2">
    <source>
        <dbReference type="Proteomes" id="UP000035444"/>
    </source>
</evidence>
<dbReference type="InterPro" id="IPR036111">
    <property type="entry name" value="Mal/L-sulfo/L-lacto_DH-like_sf"/>
</dbReference>
<gene>
    <name evidence="1" type="ORF">WH96_18315</name>
</gene>
<dbReference type="Pfam" id="PF12525">
    <property type="entry name" value="DUF3726"/>
    <property type="match status" value="1"/>
</dbReference>
<organism evidence="1 2">
    <name type="scientific">Kiloniella spongiae</name>
    <dbReference type="NCBI Taxonomy" id="1489064"/>
    <lineage>
        <taxon>Bacteria</taxon>
        <taxon>Pseudomonadati</taxon>
        <taxon>Pseudomonadota</taxon>
        <taxon>Alphaproteobacteria</taxon>
        <taxon>Rhodospirillales</taxon>
        <taxon>Kiloniellaceae</taxon>
        <taxon>Kiloniella</taxon>
    </lineage>
</organism>